<dbReference type="STRING" id="880724.Metig_1310"/>
<gene>
    <name evidence="1" type="ordered locus">Metig_1310</name>
</gene>
<reference evidence="1 2" key="1">
    <citation type="submission" date="2011-05" db="EMBL/GenBank/DDBJ databases">
        <title>Complete sequence of Methanotorris igneus Kol 5.</title>
        <authorList>
            <consortium name="US DOE Joint Genome Institute"/>
            <person name="Lucas S."/>
            <person name="Han J."/>
            <person name="Lapidus A."/>
            <person name="Cheng J.-F."/>
            <person name="Goodwin L."/>
            <person name="Pitluck S."/>
            <person name="Peters L."/>
            <person name="Mikhailova N."/>
            <person name="Chertkov O."/>
            <person name="Han C."/>
            <person name="Tapia R."/>
            <person name="Land M."/>
            <person name="Hauser L."/>
            <person name="Kyrpides N."/>
            <person name="Ivanova N."/>
            <person name="Pagani I."/>
            <person name="Sieprawska-Lupa M."/>
            <person name="Whitman W."/>
            <person name="Woyke T."/>
        </authorList>
    </citation>
    <scope>NUCLEOTIDE SEQUENCE [LARGE SCALE GENOMIC DNA]</scope>
    <source>
        <strain evidence="2">DSM 5666 / JCM 11834 / Kol 5</strain>
    </source>
</reference>
<dbReference type="EMBL" id="CP002737">
    <property type="protein sequence ID" value="AEF96847.1"/>
    <property type="molecule type" value="Genomic_DNA"/>
</dbReference>
<dbReference type="RefSeq" id="WP_013799444.1">
    <property type="nucleotide sequence ID" value="NC_015562.1"/>
</dbReference>
<evidence type="ECO:0000313" key="1">
    <source>
        <dbReference type="EMBL" id="AEF96847.1"/>
    </source>
</evidence>
<sequence>MAKKSATLHVKVYYPGVVLERDFDFDVVAKLKEKYLRYLDTGRANGAILYNHEQKKFAIIDLKKFVH</sequence>
<dbReference type="AlphaFoldDB" id="F6BEQ0"/>
<dbReference type="KEGG" id="mig:Metig_1310"/>
<evidence type="ECO:0000313" key="2">
    <source>
        <dbReference type="Proteomes" id="UP000009227"/>
    </source>
</evidence>
<organism evidence="2">
    <name type="scientific">Methanotorris igneus (strain DSM 5666 / JCM 11834 / Kol 5)</name>
    <dbReference type="NCBI Taxonomy" id="880724"/>
    <lineage>
        <taxon>Archaea</taxon>
        <taxon>Methanobacteriati</taxon>
        <taxon>Methanobacteriota</taxon>
        <taxon>Methanomada group</taxon>
        <taxon>Methanococci</taxon>
        <taxon>Methanococcales</taxon>
        <taxon>Methanocaldococcaceae</taxon>
        <taxon>Methanotorris</taxon>
    </lineage>
</organism>
<dbReference type="Proteomes" id="UP000009227">
    <property type="component" value="Chromosome"/>
</dbReference>
<dbReference type="HOGENOM" id="CLU_2802250_0_0_2"/>
<name>F6BEQ0_METIK</name>
<keyword evidence="2" id="KW-1185">Reference proteome</keyword>
<dbReference type="GeneID" id="10644173"/>
<accession>F6BEQ0</accession>
<proteinExistence type="predicted"/>
<protein>
    <submittedName>
        <fullName evidence="1">Uncharacterized protein</fullName>
    </submittedName>
</protein>